<protein>
    <submittedName>
        <fullName evidence="4">D-amino-acid dehydrogenase</fullName>
    </submittedName>
</protein>
<sequence length="446" mass="48608">MTGQDDAKRHFPENSAPGRDDRFRPSAGDVARQRRGPQRVAVVGAGMVGLSTAWFLRERGVDVEVVEREHVAAGSSWGNAGWLAPALTTPLPEPAVLRYGLRAVLDPGSPVYVPISLRANLWRFLVGFARHCTTRRWRSAMGTFQGVNRQALDAFDELTAGGVTAPTHVADPFLVCFTDSSEREHLLEELAELERLGQKTGFDLLTGERAREHAPILTEHVGAAVALHGQRFIHPPQYLTALAESVRERGGGLTEGRKVHDVRDDGRGVLVRSDGGEHRYDAVVLATGAWLPELARPFGVRVPVQAGRGYSFTVPARHLPDGPIYLPVQRVACTPLGDRLRIAGMMEFRDADEPLDHRRVRAIVNAVRPFLRDVDLDDRHDEWVGSRPCTPDGLPLVGPTSSPRVFAAGGHGMWGIVLGPLTGRLLADAVVGGEAPSGLHPFRPVR</sequence>
<dbReference type="GO" id="GO:0005737">
    <property type="term" value="C:cytoplasm"/>
    <property type="evidence" value="ECO:0007669"/>
    <property type="project" value="TreeGrafter"/>
</dbReference>
<evidence type="ECO:0000256" key="2">
    <source>
        <dbReference type="SAM" id="MobiDB-lite"/>
    </source>
</evidence>
<name>A0A4R1HZH5_PSEEN</name>
<gene>
    <name evidence="4" type="ORF">EV378_2140</name>
</gene>
<dbReference type="RefSeq" id="WP_341540440.1">
    <property type="nucleotide sequence ID" value="NZ_SMFZ01000001.1"/>
</dbReference>
<evidence type="ECO:0000259" key="3">
    <source>
        <dbReference type="Pfam" id="PF01266"/>
    </source>
</evidence>
<keyword evidence="5" id="KW-1185">Reference proteome</keyword>
<dbReference type="GO" id="GO:0016491">
    <property type="term" value="F:oxidoreductase activity"/>
    <property type="evidence" value="ECO:0007669"/>
    <property type="project" value="UniProtKB-KW"/>
</dbReference>
<organism evidence="4 5">
    <name type="scientific">Pseudonocardia endophytica</name>
    <dbReference type="NCBI Taxonomy" id="401976"/>
    <lineage>
        <taxon>Bacteria</taxon>
        <taxon>Bacillati</taxon>
        <taxon>Actinomycetota</taxon>
        <taxon>Actinomycetes</taxon>
        <taxon>Pseudonocardiales</taxon>
        <taxon>Pseudonocardiaceae</taxon>
        <taxon>Pseudonocardia</taxon>
    </lineage>
</organism>
<reference evidence="4 5" key="1">
    <citation type="submission" date="2019-03" db="EMBL/GenBank/DDBJ databases">
        <title>Sequencing the genomes of 1000 actinobacteria strains.</title>
        <authorList>
            <person name="Klenk H.-P."/>
        </authorList>
    </citation>
    <scope>NUCLEOTIDE SEQUENCE [LARGE SCALE GENOMIC DNA]</scope>
    <source>
        <strain evidence="4 5">DSM 44969</strain>
    </source>
</reference>
<evidence type="ECO:0000256" key="1">
    <source>
        <dbReference type="ARBA" id="ARBA00023002"/>
    </source>
</evidence>
<keyword evidence="1" id="KW-0560">Oxidoreductase</keyword>
<dbReference type="Proteomes" id="UP000295560">
    <property type="component" value="Unassembled WGS sequence"/>
</dbReference>
<feature type="region of interest" description="Disordered" evidence="2">
    <location>
        <begin position="1"/>
        <end position="35"/>
    </location>
</feature>
<dbReference type="InterPro" id="IPR036188">
    <property type="entry name" value="FAD/NAD-bd_sf"/>
</dbReference>
<dbReference type="Gene3D" id="3.30.9.10">
    <property type="entry name" value="D-Amino Acid Oxidase, subunit A, domain 2"/>
    <property type="match status" value="1"/>
</dbReference>
<dbReference type="EMBL" id="SMFZ01000001">
    <property type="protein sequence ID" value="TCK26310.1"/>
    <property type="molecule type" value="Genomic_DNA"/>
</dbReference>
<feature type="compositionally biased region" description="Basic and acidic residues" evidence="2">
    <location>
        <begin position="1"/>
        <end position="24"/>
    </location>
</feature>
<dbReference type="PANTHER" id="PTHR13847">
    <property type="entry name" value="SARCOSINE DEHYDROGENASE-RELATED"/>
    <property type="match status" value="1"/>
</dbReference>
<dbReference type="Pfam" id="PF01266">
    <property type="entry name" value="DAO"/>
    <property type="match status" value="1"/>
</dbReference>
<accession>A0A4R1HZH5</accession>
<proteinExistence type="predicted"/>
<dbReference type="SUPFAM" id="SSF54373">
    <property type="entry name" value="FAD-linked reductases, C-terminal domain"/>
    <property type="match status" value="1"/>
</dbReference>
<dbReference type="PANTHER" id="PTHR13847:SF289">
    <property type="entry name" value="GLYCINE OXIDASE"/>
    <property type="match status" value="1"/>
</dbReference>
<dbReference type="InterPro" id="IPR006076">
    <property type="entry name" value="FAD-dep_OxRdtase"/>
</dbReference>
<evidence type="ECO:0000313" key="5">
    <source>
        <dbReference type="Proteomes" id="UP000295560"/>
    </source>
</evidence>
<dbReference type="Gene3D" id="3.50.50.60">
    <property type="entry name" value="FAD/NAD(P)-binding domain"/>
    <property type="match status" value="2"/>
</dbReference>
<comment type="caution">
    <text evidence="4">The sequence shown here is derived from an EMBL/GenBank/DDBJ whole genome shotgun (WGS) entry which is preliminary data.</text>
</comment>
<evidence type="ECO:0000313" key="4">
    <source>
        <dbReference type="EMBL" id="TCK26310.1"/>
    </source>
</evidence>
<dbReference type="SUPFAM" id="SSF51905">
    <property type="entry name" value="FAD/NAD(P)-binding domain"/>
    <property type="match status" value="1"/>
</dbReference>
<feature type="domain" description="FAD dependent oxidoreductase" evidence="3">
    <location>
        <begin position="39"/>
        <end position="428"/>
    </location>
</feature>
<dbReference type="AlphaFoldDB" id="A0A4R1HZH5"/>